<evidence type="ECO:0000259" key="13">
    <source>
        <dbReference type="Pfam" id="PF01292"/>
    </source>
</evidence>
<keyword evidence="10 12" id="KW-0472">Membrane</keyword>
<evidence type="ECO:0000256" key="12">
    <source>
        <dbReference type="SAM" id="Phobius"/>
    </source>
</evidence>
<dbReference type="AlphaFoldDB" id="A0A3B0X2V2"/>
<evidence type="ECO:0000256" key="7">
    <source>
        <dbReference type="ARBA" id="ARBA00022982"/>
    </source>
</evidence>
<dbReference type="PANTHER" id="PTHR30529">
    <property type="entry name" value="CYTOCHROME B561"/>
    <property type="match status" value="1"/>
</dbReference>
<dbReference type="InterPro" id="IPR011577">
    <property type="entry name" value="Cyt_b561_bac/Ni-Hgenase"/>
</dbReference>
<dbReference type="SUPFAM" id="SSF81342">
    <property type="entry name" value="Transmembrane di-heme cytochromes"/>
    <property type="match status" value="1"/>
</dbReference>
<evidence type="ECO:0000313" key="14">
    <source>
        <dbReference type="EMBL" id="VAW50956.1"/>
    </source>
</evidence>
<evidence type="ECO:0000256" key="4">
    <source>
        <dbReference type="ARBA" id="ARBA00022617"/>
    </source>
</evidence>
<evidence type="ECO:0000256" key="2">
    <source>
        <dbReference type="ARBA" id="ARBA00022448"/>
    </source>
</evidence>
<dbReference type="InterPro" id="IPR016174">
    <property type="entry name" value="Di-haem_cyt_TM"/>
</dbReference>
<protein>
    <recommendedName>
        <fullName evidence="13">Cytochrome b561 bacterial/Ni-hydrogenase domain-containing protein</fullName>
    </recommendedName>
</protein>
<keyword evidence="7" id="KW-0249">Electron transport</keyword>
<feature type="domain" description="Cytochrome b561 bacterial/Ni-hydrogenase" evidence="13">
    <location>
        <begin position="6"/>
        <end position="145"/>
    </location>
</feature>
<keyword evidence="3" id="KW-1003">Cell membrane</keyword>
<keyword evidence="4" id="KW-0349">Heme</keyword>
<keyword evidence="8 12" id="KW-1133">Transmembrane helix</keyword>
<comment type="similarity">
    <text evidence="11">Belongs to the cytochrome b561 family.</text>
</comment>
<evidence type="ECO:0000256" key="6">
    <source>
        <dbReference type="ARBA" id="ARBA00022723"/>
    </source>
</evidence>
<dbReference type="GO" id="GO:0022904">
    <property type="term" value="P:respiratory electron transport chain"/>
    <property type="evidence" value="ECO:0007669"/>
    <property type="project" value="InterPro"/>
</dbReference>
<organism evidence="14">
    <name type="scientific">hydrothermal vent metagenome</name>
    <dbReference type="NCBI Taxonomy" id="652676"/>
    <lineage>
        <taxon>unclassified sequences</taxon>
        <taxon>metagenomes</taxon>
        <taxon>ecological metagenomes</taxon>
    </lineage>
</organism>
<keyword evidence="2" id="KW-0813">Transport</keyword>
<proteinExistence type="inferred from homology"/>
<evidence type="ECO:0000256" key="1">
    <source>
        <dbReference type="ARBA" id="ARBA00004651"/>
    </source>
</evidence>
<keyword evidence="9" id="KW-0408">Iron</keyword>
<evidence type="ECO:0000256" key="9">
    <source>
        <dbReference type="ARBA" id="ARBA00023004"/>
    </source>
</evidence>
<dbReference type="PANTHER" id="PTHR30529:SF1">
    <property type="entry name" value="CYTOCHROME B561 HOMOLOG 2"/>
    <property type="match status" value="1"/>
</dbReference>
<evidence type="ECO:0000256" key="8">
    <source>
        <dbReference type="ARBA" id="ARBA00022989"/>
    </source>
</evidence>
<keyword evidence="6" id="KW-0479">Metal-binding</keyword>
<evidence type="ECO:0000256" key="10">
    <source>
        <dbReference type="ARBA" id="ARBA00023136"/>
    </source>
</evidence>
<reference evidence="14" key="1">
    <citation type="submission" date="2018-06" db="EMBL/GenBank/DDBJ databases">
        <authorList>
            <person name="Zhirakovskaya E."/>
        </authorList>
    </citation>
    <scope>NUCLEOTIDE SEQUENCE</scope>
</reference>
<keyword evidence="5 12" id="KW-0812">Transmembrane</keyword>
<evidence type="ECO:0000256" key="11">
    <source>
        <dbReference type="ARBA" id="ARBA00037975"/>
    </source>
</evidence>
<feature type="transmembrane region" description="Helical" evidence="12">
    <location>
        <begin position="111"/>
        <end position="134"/>
    </location>
</feature>
<dbReference type="GO" id="GO:0020037">
    <property type="term" value="F:heme binding"/>
    <property type="evidence" value="ECO:0007669"/>
    <property type="project" value="TreeGrafter"/>
</dbReference>
<dbReference type="EMBL" id="UOFD01000021">
    <property type="protein sequence ID" value="VAW50956.1"/>
    <property type="molecule type" value="Genomic_DNA"/>
</dbReference>
<dbReference type="GO" id="GO:0046872">
    <property type="term" value="F:metal ion binding"/>
    <property type="evidence" value="ECO:0007669"/>
    <property type="project" value="UniProtKB-KW"/>
</dbReference>
<sequence length="150" mass="16986">MVDLNYYDDWYQVAPAWHKSIGIVLASLLLFRILWMCFQIKPTPLIKNKWVAQLTSLTHAGMLFLLVIIVISGYLISTADGRAIVVFDLFEIPATITSIKNQEDISGEFHFYMTTILMLIAGLHAVAALAHHFIYKDKTLSRMLGISRSV</sequence>
<evidence type="ECO:0000256" key="3">
    <source>
        <dbReference type="ARBA" id="ARBA00022475"/>
    </source>
</evidence>
<feature type="transmembrane region" description="Helical" evidence="12">
    <location>
        <begin position="20"/>
        <end position="38"/>
    </location>
</feature>
<accession>A0A3B0X2V2</accession>
<name>A0A3B0X2V2_9ZZZZ</name>
<feature type="transmembrane region" description="Helical" evidence="12">
    <location>
        <begin position="50"/>
        <end position="76"/>
    </location>
</feature>
<evidence type="ECO:0000256" key="5">
    <source>
        <dbReference type="ARBA" id="ARBA00022692"/>
    </source>
</evidence>
<dbReference type="GO" id="GO:0005886">
    <property type="term" value="C:plasma membrane"/>
    <property type="evidence" value="ECO:0007669"/>
    <property type="project" value="UniProtKB-SubCell"/>
</dbReference>
<dbReference type="Pfam" id="PF01292">
    <property type="entry name" value="Ni_hydr_CYTB"/>
    <property type="match status" value="1"/>
</dbReference>
<dbReference type="GO" id="GO:0009055">
    <property type="term" value="F:electron transfer activity"/>
    <property type="evidence" value="ECO:0007669"/>
    <property type="project" value="InterPro"/>
</dbReference>
<dbReference type="InterPro" id="IPR052168">
    <property type="entry name" value="Cytochrome_b561_oxidase"/>
</dbReference>
<comment type="subcellular location">
    <subcellularLocation>
        <location evidence="1">Cell membrane</location>
        <topology evidence="1">Multi-pass membrane protein</topology>
    </subcellularLocation>
</comment>
<gene>
    <name evidence="14" type="ORF">MNBD_GAMMA06-1628</name>
</gene>